<comment type="similarity">
    <text evidence="1">Belongs to the fantastic four family.</text>
</comment>
<evidence type="ECO:0000313" key="3">
    <source>
        <dbReference type="Proteomes" id="UP000447434"/>
    </source>
</evidence>
<evidence type="ECO:0000256" key="1">
    <source>
        <dbReference type="ARBA" id="ARBA00008690"/>
    </source>
</evidence>
<dbReference type="InterPro" id="IPR046431">
    <property type="entry name" value="FAF_dom"/>
</dbReference>
<dbReference type="EMBL" id="WOCE01000016">
    <property type="protein sequence ID" value="KAE9596467.1"/>
    <property type="molecule type" value="Genomic_DNA"/>
</dbReference>
<proteinExistence type="inferred from homology"/>
<dbReference type="PANTHER" id="PTHR33155:SF4">
    <property type="entry name" value="PROTEIN FANTASTIC FOUR 3"/>
    <property type="match status" value="1"/>
</dbReference>
<reference evidence="3" key="1">
    <citation type="journal article" date="2020" name="Nat. Commun.">
        <title>Genome sequence of the cluster root forming white lupin.</title>
        <authorList>
            <person name="Hufnagel B."/>
            <person name="Marques A."/>
            <person name="Soriano A."/>
            <person name="Marques L."/>
            <person name="Divol F."/>
            <person name="Doumas P."/>
            <person name="Sallet E."/>
            <person name="Mancinotti D."/>
            <person name="Carrere S."/>
            <person name="Marande W."/>
            <person name="Arribat S."/>
            <person name="Keller J."/>
            <person name="Huneau C."/>
            <person name="Blein T."/>
            <person name="Aime D."/>
            <person name="Laguerre M."/>
            <person name="Taylor J."/>
            <person name="Schubert V."/>
            <person name="Nelson M."/>
            <person name="Geu-Flores F."/>
            <person name="Crespi M."/>
            <person name="Gallardo-Guerrero K."/>
            <person name="Delaux P.-M."/>
            <person name="Salse J."/>
            <person name="Berges H."/>
            <person name="Guyot R."/>
            <person name="Gouzy J."/>
            <person name="Peret B."/>
        </authorList>
    </citation>
    <scope>NUCLEOTIDE SEQUENCE [LARGE SCALE GENOMIC DNA]</scope>
    <source>
        <strain evidence="3">cv. Amiga</strain>
    </source>
</reference>
<protein>
    <submittedName>
        <fullName evidence="2">Putative The fantastic four family protein</fullName>
    </submittedName>
</protein>
<gene>
    <name evidence="2" type="ORF">Lalb_Chr16g0376381</name>
</gene>
<name>A0A6A4PBH5_LUPAL</name>
<evidence type="ECO:0000313" key="2">
    <source>
        <dbReference type="EMBL" id="KAE9596467.1"/>
    </source>
</evidence>
<accession>A0A6A4PBH5</accession>
<dbReference type="Proteomes" id="UP000447434">
    <property type="component" value="Chromosome 16"/>
</dbReference>
<keyword evidence="3" id="KW-1185">Reference proteome</keyword>
<dbReference type="InterPro" id="IPR021410">
    <property type="entry name" value="FAF"/>
</dbReference>
<dbReference type="AlphaFoldDB" id="A0A6A4PBH5"/>
<dbReference type="OrthoDB" id="1435601at2759"/>
<sequence length="227" mass="26233">MVEIVGHDGFQSCLESHIHTLRPPSTYVHPQLNSYYSSVRLSPKSLELCTEKLGSETGSDERMDNETTEFLYYSSRTMEQRKSSHVLRAVTKNFPPPLTTIRGGSEALKMRPHREEGRLVIEVTKVPSNNASCFQAERSHGRLRLSFFRNMTEQDVDVNDEEAEQQAEMNGVVGQIVEEEEEEEDEDEIRDTCGIRIIQNYERGRSRWEGFHALKIFQHLEILFIKL</sequence>
<organism evidence="2 3">
    <name type="scientific">Lupinus albus</name>
    <name type="common">White lupine</name>
    <name type="synonym">Lupinus termis</name>
    <dbReference type="NCBI Taxonomy" id="3870"/>
    <lineage>
        <taxon>Eukaryota</taxon>
        <taxon>Viridiplantae</taxon>
        <taxon>Streptophyta</taxon>
        <taxon>Embryophyta</taxon>
        <taxon>Tracheophyta</taxon>
        <taxon>Spermatophyta</taxon>
        <taxon>Magnoliopsida</taxon>
        <taxon>eudicotyledons</taxon>
        <taxon>Gunneridae</taxon>
        <taxon>Pentapetalae</taxon>
        <taxon>rosids</taxon>
        <taxon>fabids</taxon>
        <taxon>Fabales</taxon>
        <taxon>Fabaceae</taxon>
        <taxon>Papilionoideae</taxon>
        <taxon>50 kb inversion clade</taxon>
        <taxon>genistoids sensu lato</taxon>
        <taxon>core genistoids</taxon>
        <taxon>Genisteae</taxon>
        <taxon>Lupinus</taxon>
    </lineage>
</organism>
<comment type="caution">
    <text evidence="2">The sequence shown here is derived from an EMBL/GenBank/DDBJ whole genome shotgun (WGS) entry which is preliminary data.</text>
</comment>
<dbReference type="PANTHER" id="PTHR33155">
    <property type="entry name" value="FANTASTIC FOUR-LIKE PROTEIN (DUF3049)"/>
    <property type="match status" value="1"/>
</dbReference>
<dbReference type="Pfam" id="PF11250">
    <property type="entry name" value="FAF"/>
    <property type="match status" value="1"/>
</dbReference>